<dbReference type="InterPro" id="IPR015421">
    <property type="entry name" value="PyrdxlP-dep_Trfase_major"/>
</dbReference>
<keyword evidence="10" id="KW-1185">Reference proteome</keyword>
<dbReference type="EMBL" id="JACOPG010000001">
    <property type="protein sequence ID" value="MBC5685468.1"/>
    <property type="molecule type" value="Genomic_DNA"/>
</dbReference>
<evidence type="ECO:0000313" key="9">
    <source>
        <dbReference type="EMBL" id="MBC5685468.1"/>
    </source>
</evidence>
<evidence type="ECO:0000256" key="3">
    <source>
        <dbReference type="ARBA" id="ARBA00022723"/>
    </source>
</evidence>
<keyword evidence="3" id="KW-0479">Metal-binding</keyword>
<dbReference type="Gene3D" id="3.90.1150.10">
    <property type="entry name" value="Aspartate Aminotransferase, domain 1"/>
    <property type="match status" value="1"/>
</dbReference>
<name>A0ABR7GDE9_9FIRM</name>
<sequence>MEAYLDNSATTQCSQEAADLMMRLLRVDYGNPSSLHNCGMEAENYVKEARKRIAQTLKVNEKEIYFTSGGSESNNLAIVGSALANKRSGMHVITTAIEHPSVANPFAYLEEQGFAVTYLPVDAYGCISLQDLKDAMCSDTILVSIMHVNNEIGAVQPVEEAARLIKQTNPNCLFHVDAIQSYGKFRIYPKRMGIDLLSVSGHKIHGPKGSGFLFVRDKVKVHPLILGGGQERGLRSGTENVPAIAGLGQAAMEIYQNFDAKIMQMYRLRDYFIAEVEKIDGVSVNGHKDHSNAPHIVSVSVSGVRSEVLLHALEDREIYVSAGSACSSNKPAVSRTLQSIGLKRELLESTVRFSFSVHTTKEEIDYALEAMAELVPMLAKYRRS</sequence>
<evidence type="ECO:0000256" key="6">
    <source>
        <dbReference type="ARBA" id="ARBA00023014"/>
    </source>
</evidence>
<dbReference type="InterPro" id="IPR015422">
    <property type="entry name" value="PyrdxlP-dep_Trfase_small"/>
</dbReference>
<accession>A0ABR7GDE9</accession>
<proteinExistence type="inferred from homology"/>
<protein>
    <submittedName>
        <fullName evidence="9">Cysteine desulfurase</fullName>
    </submittedName>
</protein>
<dbReference type="Proteomes" id="UP000643810">
    <property type="component" value="Unassembled WGS sequence"/>
</dbReference>
<evidence type="ECO:0000256" key="1">
    <source>
        <dbReference type="ARBA" id="ARBA00001933"/>
    </source>
</evidence>
<evidence type="ECO:0000256" key="5">
    <source>
        <dbReference type="ARBA" id="ARBA00023004"/>
    </source>
</evidence>
<evidence type="ECO:0000256" key="7">
    <source>
        <dbReference type="RuleBase" id="RU004504"/>
    </source>
</evidence>
<dbReference type="PANTHER" id="PTHR11601">
    <property type="entry name" value="CYSTEINE DESULFURYLASE FAMILY MEMBER"/>
    <property type="match status" value="1"/>
</dbReference>
<evidence type="ECO:0000313" key="10">
    <source>
        <dbReference type="Proteomes" id="UP000643810"/>
    </source>
</evidence>
<comment type="similarity">
    <text evidence="2">Belongs to the class-V pyridoxal-phosphate-dependent aminotransferase family. NifS/IscS subfamily.</text>
</comment>
<keyword evidence="4" id="KW-0663">Pyridoxal phosphate</keyword>
<organism evidence="9 10">
    <name type="scientific">Roseburia lenta</name>
    <dbReference type="NCBI Taxonomy" id="2763061"/>
    <lineage>
        <taxon>Bacteria</taxon>
        <taxon>Bacillati</taxon>
        <taxon>Bacillota</taxon>
        <taxon>Clostridia</taxon>
        <taxon>Lachnospirales</taxon>
        <taxon>Lachnospiraceae</taxon>
        <taxon>Roseburia</taxon>
    </lineage>
</organism>
<dbReference type="PANTHER" id="PTHR11601:SF50">
    <property type="entry name" value="CYSTEINE DESULFURASE ISCS 2-RELATED"/>
    <property type="match status" value="1"/>
</dbReference>
<dbReference type="PROSITE" id="PS00595">
    <property type="entry name" value="AA_TRANSFER_CLASS_5"/>
    <property type="match status" value="1"/>
</dbReference>
<comment type="caution">
    <text evidence="9">The sequence shown here is derived from an EMBL/GenBank/DDBJ whole genome shotgun (WGS) entry which is preliminary data.</text>
</comment>
<gene>
    <name evidence="9" type="ORF">H8R94_02375</name>
</gene>
<dbReference type="InterPro" id="IPR016454">
    <property type="entry name" value="Cysteine_dSase"/>
</dbReference>
<feature type="domain" description="Aminotransferase class V" evidence="8">
    <location>
        <begin position="4"/>
        <end position="366"/>
    </location>
</feature>
<dbReference type="InterPro" id="IPR015424">
    <property type="entry name" value="PyrdxlP-dep_Trfase"/>
</dbReference>
<reference evidence="9 10" key="1">
    <citation type="submission" date="2020-08" db="EMBL/GenBank/DDBJ databases">
        <title>Genome public.</title>
        <authorList>
            <person name="Liu C."/>
            <person name="Sun Q."/>
        </authorList>
    </citation>
    <scope>NUCLEOTIDE SEQUENCE [LARGE SCALE GENOMIC DNA]</scope>
    <source>
        <strain evidence="9 10">NSJ-9</strain>
    </source>
</reference>
<dbReference type="Pfam" id="PF00266">
    <property type="entry name" value="Aminotran_5"/>
    <property type="match status" value="1"/>
</dbReference>
<dbReference type="InterPro" id="IPR020578">
    <property type="entry name" value="Aminotrans_V_PyrdxlP_BS"/>
</dbReference>
<dbReference type="NCBIfam" id="NF002806">
    <property type="entry name" value="PRK02948.1"/>
    <property type="match status" value="1"/>
</dbReference>
<dbReference type="Gene3D" id="3.40.640.10">
    <property type="entry name" value="Type I PLP-dependent aspartate aminotransferase-like (Major domain)"/>
    <property type="match status" value="1"/>
</dbReference>
<dbReference type="InterPro" id="IPR000192">
    <property type="entry name" value="Aminotrans_V_dom"/>
</dbReference>
<keyword evidence="5" id="KW-0408">Iron</keyword>
<dbReference type="Gene3D" id="1.10.260.50">
    <property type="match status" value="1"/>
</dbReference>
<dbReference type="RefSeq" id="WP_186853763.1">
    <property type="nucleotide sequence ID" value="NZ_JACOPG010000001.1"/>
</dbReference>
<dbReference type="SUPFAM" id="SSF53383">
    <property type="entry name" value="PLP-dependent transferases"/>
    <property type="match status" value="1"/>
</dbReference>
<comment type="cofactor">
    <cofactor evidence="1 7">
        <name>pyridoxal 5'-phosphate</name>
        <dbReference type="ChEBI" id="CHEBI:597326"/>
    </cofactor>
</comment>
<evidence type="ECO:0000259" key="8">
    <source>
        <dbReference type="Pfam" id="PF00266"/>
    </source>
</evidence>
<evidence type="ECO:0000256" key="2">
    <source>
        <dbReference type="ARBA" id="ARBA00006490"/>
    </source>
</evidence>
<evidence type="ECO:0000256" key="4">
    <source>
        <dbReference type="ARBA" id="ARBA00022898"/>
    </source>
</evidence>
<dbReference type="PIRSF" id="PIRSF005572">
    <property type="entry name" value="NifS"/>
    <property type="match status" value="1"/>
</dbReference>
<keyword evidence="6" id="KW-0411">Iron-sulfur</keyword>